<accession>A0A9D2D721</accession>
<gene>
    <name evidence="1" type="ORF">H9726_04015</name>
</gene>
<dbReference type="Pfam" id="PF06898">
    <property type="entry name" value="YqfD"/>
    <property type="match status" value="1"/>
</dbReference>
<dbReference type="InterPro" id="IPR010690">
    <property type="entry name" value="YqfD"/>
</dbReference>
<dbReference type="Proteomes" id="UP000824025">
    <property type="component" value="Unassembled WGS sequence"/>
</dbReference>
<dbReference type="AlphaFoldDB" id="A0A9D2D721"/>
<reference evidence="1" key="2">
    <citation type="submission" date="2021-04" db="EMBL/GenBank/DDBJ databases">
        <authorList>
            <person name="Gilroy R."/>
        </authorList>
    </citation>
    <scope>NUCLEOTIDE SEQUENCE</scope>
    <source>
        <strain evidence="1">CHK192-19661</strain>
    </source>
</reference>
<evidence type="ECO:0000313" key="1">
    <source>
        <dbReference type="EMBL" id="HIZ09635.1"/>
    </source>
</evidence>
<comment type="caution">
    <text evidence="1">The sequence shown here is derived from an EMBL/GenBank/DDBJ whole genome shotgun (WGS) entry which is preliminary data.</text>
</comment>
<evidence type="ECO:0000313" key="2">
    <source>
        <dbReference type="Proteomes" id="UP000824025"/>
    </source>
</evidence>
<sequence>MTPLFCEDLIISASSPVRALDKLAANGITAYSARRIAPGKLKIRVKCKETAKIFAIFRGSCYTVTKAGPARLAKLRARALRRPGILAGLAAFVVAAYCVNIPVLRIDVTGSARYEEEAYAVLAESGVRTFALCGEEEREAARRALLALPGVVFASVEKAGCVVTAVIEESEETPLPERERELLSPRAGKVEELAVLRGTALVSEGDAVGAGQTLVAGYFLTEEGERRETFAVARASILCTFSAEYFSAERSDAAAADAVAAAHLAAGGELVSSEVSVRAEGDGYIYGAAVTVRLRISVNLD</sequence>
<protein>
    <submittedName>
        <fullName evidence="1">Sporulation protein YqfD</fullName>
    </submittedName>
</protein>
<proteinExistence type="predicted"/>
<name>A0A9D2D721_9FIRM</name>
<dbReference type="EMBL" id="DXCF01000021">
    <property type="protein sequence ID" value="HIZ09635.1"/>
    <property type="molecule type" value="Genomic_DNA"/>
</dbReference>
<organism evidence="1 2">
    <name type="scientific">Candidatus Borkfalkia avicola</name>
    <dbReference type="NCBI Taxonomy" id="2838503"/>
    <lineage>
        <taxon>Bacteria</taxon>
        <taxon>Bacillati</taxon>
        <taxon>Bacillota</taxon>
        <taxon>Clostridia</taxon>
        <taxon>Christensenellales</taxon>
        <taxon>Christensenellaceae</taxon>
        <taxon>Candidatus Borkfalkia</taxon>
    </lineage>
</organism>
<reference evidence="1" key="1">
    <citation type="journal article" date="2021" name="PeerJ">
        <title>Extensive microbial diversity within the chicken gut microbiome revealed by metagenomics and culture.</title>
        <authorList>
            <person name="Gilroy R."/>
            <person name="Ravi A."/>
            <person name="Getino M."/>
            <person name="Pursley I."/>
            <person name="Horton D.L."/>
            <person name="Alikhan N.F."/>
            <person name="Baker D."/>
            <person name="Gharbi K."/>
            <person name="Hall N."/>
            <person name="Watson M."/>
            <person name="Adriaenssens E.M."/>
            <person name="Foster-Nyarko E."/>
            <person name="Jarju S."/>
            <person name="Secka A."/>
            <person name="Antonio M."/>
            <person name="Oren A."/>
            <person name="Chaudhuri R.R."/>
            <person name="La Ragione R."/>
            <person name="Hildebrand F."/>
            <person name="Pallen M.J."/>
        </authorList>
    </citation>
    <scope>NUCLEOTIDE SEQUENCE</scope>
    <source>
        <strain evidence="1">CHK192-19661</strain>
    </source>
</reference>